<feature type="domain" description="AB hydrolase-1" evidence="4">
    <location>
        <begin position="67"/>
        <end position="221"/>
    </location>
</feature>
<protein>
    <recommendedName>
        <fullName evidence="8">Alpha/beta-hydrolase</fullName>
    </recommendedName>
</protein>
<comment type="similarity">
    <text evidence="1">Belongs to the peptidase S33 family.</text>
</comment>
<dbReference type="Pfam" id="PF08386">
    <property type="entry name" value="Abhydrolase_4"/>
    <property type="match status" value="1"/>
</dbReference>
<dbReference type="AlphaFoldDB" id="A0A9P3GIY1"/>
<dbReference type="InterPro" id="IPR029058">
    <property type="entry name" value="AB_hydrolase_fold"/>
</dbReference>
<dbReference type="InterPro" id="IPR000073">
    <property type="entry name" value="AB_hydrolase_1"/>
</dbReference>
<organism evidence="6 7">
    <name type="scientific">Phanerochaete sordida</name>
    <dbReference type="NCBI Taxonomy" id="48140"/>
    <lineage>
        <taxon>Eukaryota</taxon>
        <taxon>Fungi</taxon>
        <taxon>Dikarya</taxon>
        <taxon>Basidiomycota</taxon>
        <taxon>Agaricomycotina</taxon>
        <taxon>Agaricomycetes</taxon>
        <taxon>Polyporales</taxon>
        <taxon>Phanerochaetaceae</taxon>
        <taxon>Phanerochaete</taxon>
    </lineage>
</organism>
<dbReference type="Pfam" id="PF00561">
    <property type="entry name" value="Abhydrolase_1"/>
    <property type="match status" value="1"/>
</dbReference>
<gene>
    <name evidence="6" type="ORF">PsYK624_121680</name>
</gene>
<evidence type="ECO:0000259" key="4">
    <source>
        <dbReference type="Pfam" id="PF00561"/>
    </source>
</evidence>
<dbReference type="EMBL" id="BPQB01000054">
    <property type="protein sequence ID" value="GJE95975.1"/>
    <property type="molecule type" value="Genomic_DNA"/>
</dbReference>
<proteinExistence type="inferred from homology"/>
<dbReference type="GO" id="GO:0016787">
    <property type="term" value="F:hydrolase activity"/>
    <property type="evidence" value="ECO:0007669"/>
    <property type="project" value="UniProtKB-KW"/>
</dbReference>
<keyword evidence="7" id="KW-1185">Reference proteome</keyword>
<evidence type="ECO:0000259" key="5">
    <source>
        <dbReference type="Pfam" id="PF08386"/>
    </source>
</evidence>
<keyword evidence="3" id="KW-0732">Signal</keyword>
<dbReference type="Proteomes" id="UP000703269">
    <property type="component" value="Unassembled WGS sequence"/>
</dbReference>
<feature type="domain" description="Peptidase S33 tripeptidyl aminopeptidase-like C-terminal" evidence="5">
    <location>
        <begin position="411"/>
        <end position="499"/>
    </location>
</feature>
<reference evidence="6 7" key="1">
    <citation type="submission" date="2021-08" db="EMBL/GenBank/DDBJ databases">
        <title>Draft Genome Sequence of Phanerochaete sordida strain YK-624.</title>
        <authorList>
            <person name="Mori T."/>
            <person name="Dohra H."/>
            <person name="Suzuki T."/>
            <person name="Kawagishi H."/>
            <person name="Hirai H."/>
        </authorList>
    </citation>
    <scope>NUCLEOTIDE SEQUENCE [LARGE SCALE GENOMIC DNA]</scope>
    <source>
        <strain evidence="6 7">YK-624</strain>
    </source>
</reference>
<accession>A0A9P3GIY1</accession>
<evidence type="ECO:0000313" key="6">
    <source>
        <dbReference type="EMBL" id="GJE95975.1"/>
    </source>
</evidence>
<dbReference type="PANTHER" id="PTHR43248">
    <property type="entry name" value="2-SUCCINYL-6-HYDROXY-2,4-CYCLOHEXADIENE-1-CARBOXYLATE SYNTHASE"/>
    <property type="match status" value="1"/>
</dbReference>
<feature type="signal peptide" evidence="3">
    <location>
        <begin position="1"/>
        <end position="19"/>
    </location>
</feature>
<dbReference type="OrthoDB" id="425534at2759"/>
<comment type="caution">
    <text evidence="6">The sequence shown here is derived from an EMBL/GenBank/DDBJ whole genome shotgun (WGS) entry which is preliminary data.</text>
</comment>
<dbReference type="InterPro" id="IPR051601">
    <property type="entry name" value="Serine_prot/Carboxylest_S33"/>
</dbReference>
<evidence type="ECO:0008006" key="8">
    <source>
        <dbReference type="Google" id="ProtNLM"/>
    </source>
</evidence>
<sequence>MSLSSSFNWLSLNASTSLAWTPCYDAFQCARLSVPLYYSDPSAGSAAIALIKSPSNFSAGSAEYLGPILFNPGGPGGSGVELVLAGAPYFRAIIGAQYDLVGFDPRGVGATTPPLSIFNSPPEALEWYAGYPQNVNESVSSFGRGHAAANILGSLAADRASVEAQAVSTPAVAHDMLSIARAFGFERVNYWGVSYGSVIGATFAAMFPQNVGRFIIDGVVNAHEWYAGVDTSSLLDADAALSSVWSACTAAGPSNCPLYASDPAAIAKRVNALVDAVHLAPVPVFNGSSQITFGVMDYTALVHQLYTLAQHPYADGAQIVAGLSALARGDASLIYQGSDAQAVSALATCAFDAGAPFADGSLDVTFAIAGGDQLRTGTLSLEQARANYALLVKQSAFFAPDLWATLQGGGSGWTLRGKDRFNGSFATQTSTPVLLIGNTFDPLTPLANAHNMSAGFARSVVLQQNSTGHSSWTGFSTCTARAVHAYFASGALPARGTVCQPDFAIFAPANGTTSLERRGDGEVAFDAAVRAIALGDFVARRRRGARAF</sequence>
<dbReference type="Gene3D" id="3.40.50.1820">
    <property type="entry name" value="alpha/beta hydrolase"/>
    <property type="match status" value="1"/>
</dbReference>
<evidence type="ECO:0000256" key="2">
    <source>
        <dbReference type="ARBA" id="ARBA00022801"/>
    </source>
</evidence>
<evidence type="ECO:0000256" key="1">
    <source>
        <dbReference type="ARBA" id="ARBA00010088"/>
    </source>
</evidence>
<evidence type="ECO:0000256" key="3">
    <source>
        <dbReference type="SAM" id="SignalP"/>
    </source>
</evidence>
<name>A0A9P3GIY1_9APHY</name>
<dbReference type="PANTHER" id="PTHR43248:SF25">
    <property type="entry name" value="AB HYDROLASE-1 DOMAIN-CONTAINING PROTEIN-RELATED"/>
    <property type="match status" value="1"/>
</dbReference>
<dbReference type="SUPFAM" id="SSF53474">
    <property type="entry name" value="alpha/beta-Hydrolases"/>
    <property type="match status" value="1"/>
</dbReference>
<keyword evidence="2" id="KW-0378">Hydrolase</keyword>
<feature type="chain" id="PRO_5040140572" description="Alpha/beta-hydrolase" evidence="3">
    <location>
        <begin position="20"/>
        <end position="548"/>
    </location>
</feature>
<dbReference type="InterPro" id="IPR013595">
    <property type="entry name" value="Pept_S33_TAP-like_C"/>
</dbReference>
<evidence type="ECO:0000313" key="7">
    <source>
        <dbReference type="Proteomes" id="UP000703269"/>
    </source>
</evidence>